<dbReference type="Proteomes" id="UP001268256">
    <property type="component" value="Unassembled WGS sequence"/>
</dbReference>
<proteinExistence type="predicted"/>
<evidence type="ECO:0000313" key="2">
    <source>
        <dbReference type="EMBL" id="MDS3861108.1"/>
    </source>
</evidence>
<comment type="caution">
    <text evidence="2">The sequence shown here is derived from an EMBL/GenBank/DDBJ whole genome shotgun (WGS) entry which is preliminary data.</text>
</comment>
<dbReference type="AlphaFoldDB" id="A0AAE4FRT8"/>
<evidence type="ECO:0000256" key="1">
    <source>
        <dbReference type="SAM" id="SignalP"/>
    </source>
</evidence>
<evidence type="ECO:0000313" key="3">
    <source>
        <dbReference type="Proteomes" id="UP001268256"/>
    </source>
</evidence>
<protein>
    <submittedName>
        <fullName evidence="2">Uncharacterized protein</fullName>
    </submittedName>
</protein>
<organism evidence="2 3">
    <name type="scientific">Pseudocalidococcus azoricus BACA0444</name>
    <dbReference type="NCBI Taxonomy" id="2918990"/>
    <lineage>
        <taxon>Bacteria</taxon>
        <taxon>Bacillati</taxon>
        <taxon>Cyanobacteriota</taxon>
        <taxon>Cyanophyceae</taxon>
        <taxon>Acaryochloridales</taxon>
        <taxon>Thermosynechococcaceae</taxon>
        <taxon>Pseudocalidococcus</taxon>
        <taxon>Pseudocalidococcus azoricus</taxon>
    </lineage>
</organism>
<dbReference type="RefSeq" id="WP_322878362.1">
    <property type="nucleotide sequence ID" value="NZ_JAVMIP010000009.1"/>
</dbReference>
<sequence>MLRLVLMTSPTLLVSAFSLVASLKPALAQTAITIPVPSPENQICIPSPHSKFQLVCTRANPAPVPTVEMAKTRTTVIDPKAILEFTEEESNTAVQLFGCDCPLCLNALRALRNQPPLARG</sequence>
<keyword evidence="3" id="KW-1185">Reference proteome</keyword>
<feature type="signal peptide" evidence="1">
    <location>
        <begin position="1"/>
        <end position="28"/>
    </location>
</feature>
<keyword evidence="1" id="KW-0732">Signal</keyword>
<gene>
    <name evidence="2" type="ORF">RIF25_09850</name>
</gene>
<name>A0AAE4FRT8_9CYAN</name>
<accession>A0AAE4FRT8</accession>
<reference evidence="3" key="1">
    <citation type="submission" date="2023-07" db="EMBL/GenBank/DDBJ databases">
        <authorList>
            <person name="Luz R."/>
            <person name="Cordeiro R."/>
            <person name="Fonseca A."/>
            <person name="Goncalves V."/>
        </authorList>
    </citation>
    <scope>NUCLEOTIDE SEQUENCE [LARGE SCALE GENOMIC DNA]</scope>
    <source>
        <strain evidence="3">BACA0444</strain>
    </source>
</reference>
<feature type="chain" id="PRO_5042172691" evidence="1">
    <location>
        <begin position="29"/>
        <end position="120"/>
    </location>
</feature>
<dbReference type="EMBL" id="JAVMIP010000009">
    <property type="protein sequence ID" value="MDS3861108.1"/>
    <property type="molecule type" value="Genomic_DNA"/>
</dbReference>